<sequence>MFQPQKHTLVWPTKSDKGEPIAHVHYQPLTMGQHRTLSEQHKNNDTQLLRACISASTGLSETEIKSLVTPDYTSIQNQVLELMNATASQLIEGEFDSAAPTLLIPIQSDSGQQKTQYTLKPPTVATTDLMDTHANEWERTIFISSSCTGFSQSELERLSLSDWNQLQERLIDFLQQPAAYFHPKT</sequence>
<accession>A0A366CXS9</accession>
<keyword evidence="2" id="KW-1185">Reference proteome</keyword>
<proteinExistence type="predicted"/>
<reference evidence="1 2" key="1">
    <citation type="submission" date="2018-06" db="EMBL/GenBank/DDBJ databases">
        <title>Genomic Encyclopedia of Type Strains, Phase III (KMG-III): the genomes of soil and plant-associated and newly described type strains.</title>
        <authorList>
            <person name="Whitman W."/>
        </authorList>
    </citation>
    <scope>NUCLEOTIDE SEQUENCE [LARGE SCALE GENOMIC DNA]</scope>
    <source>
        <strain evidence="1 2">CECT 7732</strain>
    </source>
</reference>
<name>A0A366CXS9_9GAMM</name>
<gene>
    <name evidence="1" type="ORF">DFP76_105107</name>
</gene>
<comment type="caution">
    <text evidence="1">The sequence shown here is derived from an EMBL/GenBank/DDBJ whole genome shotgun (WGS) entry which is preliminary data.</text>
</comment>
<dbReference type="EMBL" id="QNRF01000005">
    <property type="protein sequence ID" value="RBO82642.1"/>
    <property type="molecule type" value="Genomic_DNA"/>
</dbReference>
<dbReference type="Pfam" id="PF10109">
    <property type="entry name" value="Phage_TAC_7"/>
    <property type="match status" value="1"/>
</dbReference>
<evidence type="ECO:0000313" key="2">
    <source>
        <dbReference type="Proteomes" id="UP000252086"/>
    </source>
</evidence>
<evidence type="ECO:0000313" key="1">
    <source>
        <dbReference type="EMBL" id="RBO82642.1"/>
    </source>
</evidence>
<protein>
    <submittedName>
        <fullName evidence="1">Tail assembly chaperone E/41/14-like protein</fullName>
    </submittedName>
</protein>
<dbReference type="Proteomes" id="UP000252086">
    <property type="component" value="Unassembled WGS sequence"/>
</dbReference>
<dbReference type="OrthoDB" id="6984162at2"/>
<dbReference type="AlphaFoldDB" id="A0A366CXS9"/>
<dbReference type="InterPro" id="IPR019289">
    <property type="entry name" value="Phage_tail_E/E"/>
</dbReference>
<dbReference type="RefSeq" id="WP_113874605.1">
    <property type="nucleotide sequence ID" value="NZ_QNRF01000005.1"/>
</dbReference>
<organism evidence="1 2">
    <name type="scientific">Marinomonas aquiplantarum</name>
    <dbReference type="NCBI Taxonomy" id="491951"/>
    <lineage>
        <taxon>Bacteria</taxon>
        <taxon>Pseudomonadati</taxon>
        <taxon>Pseudomonadota</taxon>
        <taxon>Gammaproteobacteria</taxon>
        <taxon>Oceanospirillales</taxon>
        <taxon>Oceanospirillaceae</taxon>
        <taxon>Marinomonas</taxon>
    </lineage>
</organism>